<feature type="transmembrane region" description="Helical" evidence="1">
    <location>
        <begin position="49"/>
        <end position="71"/>
    </location>
</feature>
<sequence>MGVALGTFSAQMLAVWVFHLDVVISLGLFYLLLVLALLAAGLAYCQIHVLYLVGGISSLCSGIVAYWWLYYSELEKSPNFPCIFWATLSYLLLWGNVVPCQPFNFNFNFNDYDYVFHFRAIDFPPDYRPRLFRGPHHLRGPERILWFPLQ</sequence>
<keyword evidence="3" id="KW-1185">Reference proteome</keyword>
<evidence type="ECO:0000256" key="1">
    <source>
        <dbReference type="SAM" id="Phobius"/>
    </source>
</evidence>
<organism evidence="2 3">
    <name type="scientific">Hymenobacter defluvii</name>
    <dbReference type="NCBI Taxonomy" id="2054411"/>
    <lineage>
        <taxon>Bacteria</taxon>
        <taxon>Pseudomonadati</taxon>
        <taxon>Bacteroidota</taxon>
        <taxon>Cytophagia</taxon>
        <taxon>Cytophagales</taxon>
        <taxon>Hymenobacteraceae</taxon>
        <taxon>Hymenobacter</taxon>
    </lineage>
</organism>
<keyword evidence="1" id="KW-0812">Transmembrane</keyword>
<proteinExistence type="predicted"/>
<dbReference type="EMBL" id="JAGETX010000009">
    <property type="protein sequence ID" value="MBO3272066.1"/>
    <property type="molecule type" value="Genomic_DNA"/>
</dbReference>
<dbReference type="Proteomes" id="UP000670527">
    <property type="component" value="Unassembled WGS sequence"/>
</dbReference>
<protein>
    <submittedName>
        <fullName evidence="2">Uncharacterized protein</fullName>
    </submittedName>
</protein>
<feature type="transmembrane region" description="Helical" evidence="1">
    <location>
        <begin position="22"/>
        <end position="42"/>
    </location>
</feature>
<keyword evidence="1" id="KW-0472">Membrane</keyword>
<feature type="transmembrane region" description="Helical" evidence="1">
    <location>
        <begin position="83"/>
        <end position="100"/>
    </location>
</feature>
<keyword evidence="1" id="KW-1133">Transmembrane helix</keyword>
<comment type="caution">
    <text evidence="2">The sequence shown here is derived from an EMBL/GenBank/DDBJ whole genome shotgun (WGS) entry which is preliminary data.</text>
</comment>
<evidence type="ECO:0000313" key="3">
    <source>
        <dbReference type="Proteomes" id="UP000670527"/>
    </source>
</evidence>
<accession>A0ABS3TEH5</accession>
<evidence type="ECO:0000313" key="2">
    <source>
        <dbReference type="EMBL" id="MBO3272066.1"/>
    </source>
</evidence>
<name>A0ABS3TEH5_9BACT</name>
<gene>
    <name evidence="2" type="ORF">J4D97_15505</name>
</gene>
<reference evidence="2 3" key="1">
    <citation type="submission" date="2021-03" db="EMBL/GenBank/DDBJ databases">
        <authorList>
            <person name="Kim M.K."/>
        </authorList>
    </citation>
    <scope>NUCLEOTIDE SEQUENCE [LARGE SCALE GENOMIC DNA]</scope>
    <source>
        <strain evidence="2 3">BT507</strain>
    </source>
</reference>